<dbReference type="AlphaFoldDB" id="A0A7Y0FLS9"/>
<accession>A0A7Y0FLS9</accession>
<name>A0A7Y0FLS9_9BACT</name>
<gene>
    <name evidence="1" type="ORF">HHL22_07825</name>
</gene>
<dbReference type="RefSeq" id="WP_169530367.1">
    <property type="nucleotide sequence ID" value="NZ_JABBGH010000001.1"/>
</dbReference>
<evidence type="ECO:0008006" key="3">
    <source>
        <dbReference type="Google" id="ProtNLM"/>
    </source>
</evidence>
<dbReference type="EMBL" id="JABBGH010000001">
    <property type="protein sequence ID" value="NML65113.1"/>
    <property type="molecule type" value="Genomic_DNA"/>
</dbReference>
<keyword evidence="2" id="KW-1185">Reference proteome</keyword>
<protein>
    <recommendedName>
        <fullName evidence="3">SMI1/KNR4 family protein</fullName>
    </recommendedName>
</protein>
<organism evidence="1 2">
    <name type="scientific">Hymenobacter polaris</name>
    <dbReference type="NCBI Taxonomy" id="2682546"/>
    <lineage>
        <taxon>Bacteria</taxon>
        <taxon>Pseudomonadati</taxon>
        <taxon>Bacteroidota</taxon>
        <taxon>Cytophagia</taxon>
        <taxon>Cytophagales</taxon>
        <taxon>Hymenobacteraceae</taxon>
        <taxon>Hymenobacter</taxon>
    </lineage>
</organism>
<reference evidence="1 2" key="1">
    <citation type="submission" date="2020-04" db="EMBL/GenBank/DDBJ databases">
        <title>Hymenobacter polaris sp. nov., isolated from Arctic soil.</title>
        <authorList>
            <person name="Dahal R.H."/>
        </authorList>
    </citation>
    <scope>NUCLEOTIDE SEQUENCE [LARGE SCALE GENOMIC DNA]</scope>
    <source>
        <strain evidence="1 2">RP-2-7</strain>
    </source>
</reference>
<comment type="caution">
    <text evidence="1">The sequence shown here is derived from an EMBL/GenBank/DDBJ whole genome shotgun (WGS) entry which is preliminary data.</text>
</comment>
<sequence>MALMQAITLFAQEFNNGEDNFGTITILPKERATQFEPALRGQLRTFYASVDFDELIIGNTFFLEIATADKLPRYQEGWLYVFTNGQKEYEDTQNWRESWVVFGDRNGDAVFAKLEDDRSPIYGSIQKQQEFKLASSLESFLTILTACLVVEEEEFGFETKNEDYSFKEEFIVKTTSVVEQYESPETAHSFVQYFFG</sequence>
<evidence type="ECO:0000313" key="1">
    <source>
        <dbReference type="EMBL" id="NML65113.1"/>
    </source>
</evidence>
<evidence type="ECO:0000313" key="2">
    <source>
        <dbReference type="Proteomes" id="UP000559626"/>
    </source>
</evidence>
<dbReference type="Proteomes" id="UP000559626">
    <property type="component" value="Unassembled WGS sequence"/>
</dbReference>
<proteinExistence type="predicted"/>